<feature type="region of interest" description="Disordered" evidence="1">
    <location>
        <begin position="93"/>
        <end position="120"/>
    </location>
</feature>
<dbReference type="EMBL" id="BT038130">
    <property type="protein sequence ID" value="ACF83135.1"/>
    <property type="molecule type" value="mRNA"/>
</dbReference>
<feature type="compositionally biased region" description="Polar residues" evidence="1">
    <location>
        <begin position="97"/>
        <end position="106"/>
    </location>
</feature>
<dbReference type="AlphaFoldDB" id="B4FLZ2"/>
<reference evidence="2" key="1">
    <citation type="journal article" date="2009" name="PLoS Genet.">
        <title>Sequencing, mapping, and analysis of 27,455 maize full-length cDNAs.</title>
        <authorList>
            <person name="Soderlund C."/>
            <person name="Descour A."/>
            <person name="Kudrna D."/>
            <person name="Bomhoff M."/>
            <person name="Boyd L."/>
            <person name="Currie J."/>
            <person name="Angelova A."/>
            <person name="Collura K."/>
            <person name="Wissotski M."/>
            <person name="Ashley E."/>
            <person name="Morrow D."/>
            <person name="Fernandes J."/>
            <person name="Walbot V."/>
            <person name="Yu Y."/>
        </authorList>
    </citation>
    <scope>NUCLEOTIDE SEQUENCE</scope>
    <source>
        <strain evidence="2">B73</strain>
    </source>
</reference>
<organism evidence="2">
    <name type="scientific">Zea mays</name>
    <name type="common">Maize</name>
    <dbReference type="NCBI Taxonomy" id="4577"/>
    <lineage>
        <taxon>Eukaryota</taxon>
        <taxon>Viridiplantae</taxon>
        <taxon>Streptophyta</taxon>
        <taxon>Embryophyta</taxon>
        <taxon>Tracheophyta</taxon>
        <taxon>Spermatophyta</taxon>
        <taxon>Magnoliopsida</taxon>
        <taxon>Liliopsida</taxon>
        <taxon>Poales</taxon>
        <taxon>Poaceae</taxon>
        <taxon>PACMAD clade</taxon>
        <taxon>Panicoideae</taxon>
        <taxon>Andropogonodae</taxon>
        <taxon>Andropogoneae</taxon>
        <taxon>Tripsacinae</taxon>
        <taxon>Zea</taxon>
    </lineage>
</organism>
<evidence type="ECO:0000313" key="2">
    <source>
        <dbReference type="EMBL" id="ACF83135.1"/>
    </source>
</evidence>
<protein>
    <submittedName>
        <fullName evidence="2">Uncharacterized protein</fullName>
    </submittedName>
</protein>
<proteinExistence type="evidence at transcript level"/>
<sequence>MAPSSDLTQVATVAPLGAFPAPQVSCLAELALHSAHGARPPARPYPLLGARAAPLPSPRAPPCFQVVARPWHQLGARPAASLTLLPVALAGRLLDPSSGSSPTPSLRTAVPPAPARFRPE</sequence>
<accession>B4FLZ2</accession>
<dbReference type="HOGENOM" id="CLU_2053065_0_0_1"/>
<evidence type="ECO:0000256" key="1">
    <source>
        <dbReference type="SAM" id="MobiDB-lite"/>
    </source>
</evidence>
<name>B4FLZ2_MAIZE</name>